<keyword evidence="5" id="KW-0813">Transport</keyword>
<evidence type="ECO:0000256" key="6">
    <source>
        <dbReference type="RuleBase" id="RU000320"/>
    </source>
</evidence>
<feature type="transmembrane region" description="Helical" evidence="5">
    <location>
        <begin position="230"/>
        <end position="255"/>
    </location>
</feature>
<comment type="caution">
    <text evidence="8">The sequence shown here is derived from an EMBL/GenBank/DDBJ whole genome shotgun (WGS) entry which is preliminary data.</text>
</comment>
<keyword evidence="5" id="KW-0874">Quinone</keyword>
<dbReference type="InterPro" id="IPR010096">
    <property type="entry name" value="NADH-Q_OxRdtase_suN/2"/>
</dbReference>
<accession>A0ABQ6LX92</accession>
<organism evidence="8 9">
    <name type="scientific">Biformimicrobium ophioploci</name>
    <dbReference type="NCBI Taxonomy" id="3036711"/>
    <lineage>
        <taxon>Bacteria</taxon>
        <taxon>Pseudomonadati</taxon>
        <taxon>Pseudomonadota</taxon>
        <taxon>Gammaproteobacteria</taxon>
        <taxon>Cellvibrionales</taxon>
        <taxon>Microbulbiferaceae</taxon>
        <taxon>Biformimicrobium</taxon>
    </lineage>
</organism>
<dbReference type="PANTHER" id="PTHR22773">
    <property type="entry name" value="NADH DEHYDROGENASE"/>
    <property type="match status" value="1"/>
</dbReference>
<feature type="transmembrane region" description="Helical" evidence="5">
    <location>
        <begin position="75"/>
        <end position="93"/>
    </location>
</feature>
<keyword evidence="5" id="KW-0520">NAD</keyword>
<evidence type="ECO:0000256" key="3">
    <source>
        <dbReference type="ARBA" id="ARBA00022989"/>
    </source>
</evidence>
<keyword evidence="3 5" id="KW-1133">Transmembrane helix</keyword>
<feature type="transmembrane region" description="Helical" evidence="5">
    <location>
        <begin position="326"/>
        <end position="343"/>
    </location>
</feature>
<protein>
    <recommendedName>
        <fullName evidence="5">NADH-quinone oxidoreductase subunit N</fullName>
        <ecNumber evidence="5">7.1.1.-</ecNumber>
    </recommendedName>
    <alternativeName>
        <fullName evidence="5">NADH dehydrogenase I subunit N</fullName>
    </alternativeName>
    <alternativeName>
        <fullName evidence="5">NDH-1 subunit N</fullName>
    </alternativeName>
</protein>
<dbReference type="Proteomes" id="UP001224392">
    <property type="component" value="Unassembled WGS sequence"/>
</dbReference>
<feature type="domain" description="NADH:quinone oxidoreductase/Mrp antiporter transmembrane" evidence="7">
    <location>
        <begin position="143"/>
        <end position="452"/>
    </location>
</feature>
<feature type="transmembrane region" description="Helical" evidence="5">
    <location>
        <begin position="6"/>
        <end position="29"/>
    </location>
</feature>
<feature type="transmembrane region" description="Helical" evidence="5">
    <location>
        <begin position="149"/>
        <end position="169"/>
    </location>
</feature>
<comment type="catalytic activity">
    <reaction evidence="5">
        <text>a quinone + NADH + 5 H(+)(in) = a quinol + NAD(+) + 4 H(+)(out)</text>
        <dbReference type="Rhea" id="RHEA:57888"/>
        <dbReference type="ChEBI" id="CHEBI:15378"/>
        <dbReference type="ChEBI" id="CHEBI:24646"/>
        <dbReference type="ChEBI" id="CHEBI:57540"/>
        <dbReference type="ChEBI" id="CHEBI:57945"/>
        <dbReference type="ChEBI" id="CHEBI:132124"/>
    </reaction>
</comment>
<keyword evidence="5" id="KW-1278">Translocase</keyword>
<dbReference type="NCBIfam" id="TIGR01770">
    <property type="entry name" value="NDH_I_N"/>
    <property type="match status" value="1"/>
</dbReference>
<gene>
    <name evidence="5 8" type="primary">nuoN</name>
    <name evidence="8" type="ORF">MNKW57_09970</name>
</gene>
<feature type="transmembrane region" description="Helical" evidence="5">
    <location>
        <begin position="126"/>
        <end position="143"/>
    </location>
</feature>
<comment type="similarity">
    <text evidence="5">Belongs to the complex I subunit 2 family.</text>
</comment>
<evidence type="ECO:0000313" key="9">
    <source>
        <dbReference type="Proteomes" id="UP001224392"/>
    </source>
</evidence>
<feature type="transmembrane region" description="Helical" evidence="5">
    <location>
        <begin position="267"/>
        <end position="287"/>
    </location>
</feature>
<evidence type="ECO:0000313" key="8">
    <source>
        <dbReference type="EMBL" id="GMG86676.1"/>
    </source>
</evidence>
<proteinExistence type="inferred from homology"/>
<feature type="transmembrane region" description="Helical" evidence="5">
    <location>
        <begin position="299"/>
        <end position="319"/>
    </location>
</feature>
<keyword evidence="5" id="KW-0830">Ubiquinone</keyword>
<evidence type="ECO:0000256" key="1">
    <source>
        <dbReference type="ARBA" id="ARBA00004127"/>
    </source>
</evidence>
<feature type="transmembrane region" description="Helical" evidence="5">
    <location>
        <begin position="397"/>
        <end position="425"/>
    </location>
</feature>
<comment type="subcellular location">
    <subcellularLocation>
        <location evidence="5">Cell membrane</location>
        <topology evidence="5">Multi-pass membrane protein</topology>
    </subcellularLocation>
    <subcellularLocation>
        <location evidence="1">Endomembrane system</location>
        <topology evidence="1">Multi-pass membrane protein</topology>
    </subcellularLocation>
    <subcellularLocation>
        <location evidence="6">Membrane</location>
        <topology evidence="6">Multi-pass membrane protein</topology>
    </subcellularLocation>
</comment>
<reference evidence="8 9" key="1">
    <citation type="submission" date="2023-04" db="EMBL/GenBank/DDBJ databases">
        <title>Marinobulbifer ophiurae gen. nov., sp. Nov., isolate from tissue of brittle star Ophioplocus japonicus.</title>
        <authorList>
            <person name="Kawano K."/>
            <person name="Sawayama S."/>
            <person name="Nakagawa S."/>
        </authorList>
    </citation>
    <scope>NUCLEOTIDE SEQUENCE [LARGE SCALE GENOMIC DNA]</scope>
    <source>
        <strain evidence="8 9">NKW57</strain>
    </source>
</reference>
<evidence type="ECO:0000259" key="7">
    <source>
        <dbReference type="Pfam" id="PF00361"/>
    </source>
</evidence>
<comment type="subunit">
    <text evidence="5">NDH-1 is composed of 14 different subunits. Subunits NuoA, H, J, K, L, M, N constitute the membrane sector of the complex.</text>
</comment>
<keyword evidence="4 5" id="KW-0472">Membrane</keyword>
<feature type="transmembrane region" description="Helical" evidence="5">
    <location>
        <begin position="36"/>
        <end position="55"/>
    </location>
</feature>
<feature type="transmembrane region" description="Helical" evidence="5">
    <location>
        <begin position="189"/>
        <end position="210"/>
    </location>
</feature>
<dbReference type="RefSeq" id="WP_285763234.1">
    <property type="nucleotide sequence ID" value="NZ_BSYJ01000002.1"/>
</dbReference>
<evidence type="ECO:0000256" key="4">
    <source>
        <dbReference type="ARBA" id="ARBA00023136"/>
    </source>
</evidence>
<comment type="function">
    <text evidence="5">NDH-1 shuttles electrons from NADH, via FMN and iron-sulfur (Fe-S) centers, to quinones in the respiratory chain. The immediate electron acceptor for the enzyme in this species is believed to be ubiquinone. Couples the redox reaction to proton translocation (for every two electrons transferred, four hydrogen ions are translocated across the cytoplasmic membrane), and thus conserves the redox energy in a proton gradient.</text>
</comment>
<keyword evidence="2 5" id="KW-0812">Transmembrane</keyword>
<dbReference type="InterPro" id="IPR001750">
    <property type="entry name" value="ND/Mrp_TM"/>
</dbReference>
<evidence type="ECO:0000256" key="5">
    <source>
        <dbReference type="HAMAP-Rule" id="MF_00445"/>
    </source>
</evidence>
<name>A0ABQ6LX92_9GAMM</name>
<dbReference type="Pfam" id="PF00361">
    <property type="entry name" value="Proton_antipo_M"/>
    <property type="match status" value="1"/>
</dbReference>
<feature type="transmembrane region" description="Helical" evidence="5">
    <location>
        <begin position="437"/>
        <end position="458"/>
    </location>
</feature>
<dbReference type="EMBL" id="BSYJ01000002">
    <property type="protein sequence ID" value="GMG86676.1"/>
    <property type="molecule type" value="Genomic_DNA"/>
</dbReference>
<dbReference type="HAMAP" id="MF_00445">
    <property type="entry name" value="NDH1_NuoN_1"/>
    <property type="match status" value="1"/>
</dbReference>
<feature type="transmembrane region" description="Helical" evidence="5">
    <location>
        <begin position="355"/>
        <end position="376"/>
    </location>
</feature>
<dbReference type="EC" id="7.1.1.-" evidence="5"/>
<keyword evidence="5" id="KW-1003">Cell membrane</keyword>
<evidence type="ECO:0000256" key="2">
    <source>
        <dbReference type="ARBA" id="ARBA00022692"/>
    </source>
</evidence>
<keyword evidence="9" id="KW-1185">Reference proteome</keyword>
<sequence length="529" mass="56971">MNAEALQALTPILTLSGVIILLMLIVAFLRNHRLTLGLTLLGIAVTVWSTLNVSPLLETDPIAVTGLLVVSRESLLFYLLFLLSAAVVSILAFHSFEQGTAIQPEDSGEKRNKGDFHTRPTFQEEFYLLLLISLLGAIVLVSASHFATLFLGLELMGLALYALIAFPAIHANRNSRSKDQALEAGFKYLVLSALATAFLLFGIALIYAQYGQLQFAAINAAAAAGQGTPVLLAIGLVLLLIGIAFKLSLAPFHFWTPDVYQGAPTPATAYVATVSKGAVIAITLKLFSDIGAFEMRAPMQVFAVLAVTSMLAGNLLALQQENIKRLLAYSSIAHIGYLIVAFLVGRQEFGREAVIYYLVAYIVTTLGAFAVVSLTADYARRANTQSSPYRISFYKGMFWRSPWLATSFTMMLLSLAGIPLTIGFIGKFYIFAAGVQAGYWALLSAVILGSAIGLYYYLRIIVMMVQRPGAVVHDDASSGEVSPGEVSPSAKLTHEGVSIAISGQMVLAVLTVALLAFGIFPQILINWIQ</sequence>
<feature type="transmembrane region" description="Helical" evidence="5">
    <location>
        <begin position="506"/>
        <end position="528"/>
    </location>
</feature>